<evidence type="ECO:0000256" key="3">
    <source>
        <dbReference type="SAM" id="Phobius"/>
    </source>
</evidence>
<dbReference type="PANTHER" id="PTHR19971">
    <property type="entry name" value="SIGNAL-REGULATORY PROTEIN BETA"/>
    <property type="match status" value="1"/>
</dbReference>
<evidence type="ECO:0000313" key="5">
    <source>
        <dbReference type="EMBL" id="GCB63939.1"/>
    </source>
</evidence>
<keyword evidence="3" id="KW-0472">Membrane</keyword>
<dbReference type="InterPro" id="IPR036179">
    <property type="entry name" value="Ig-like_dom_sf"/>
</dbReference>
<dbReference type="InterPro" id="IPR051755">
    <property type="entry name" value="Ig-like_CS_Receptor"/>
</dbReference>
<keyword evidence="3" id="KW-0812">Transmembrane</keyword>
<evidence type="ECO:0000313" key="6">
    <source>
        <dbReference type="Proteomes" id="UP000288216"/>
    </source>
</evidence>
<keyword evidence="3" id="KW-1133">Transmembrane helix</keyword>
<gene>
    <name evidence="5" type="ORF">scyTo_0009742</name>
</gene>
<dbReference type="AlphaFoldDB" id="A0A401NSW0"/>
<keyword evidence="2" id="KW-0325">Glycoprotein</keyword>
<dbReference type="InterPro" id="IPR003597">
    <property type="entry name" value="Ig_C1-set"/>
</dbReference>
<protein>
    <recommendedName>
        <fullName evidence="4">Ig-like domain-containing protein</fullName>
    </recommendedName>
</protein>
<dbReference type="SUPFAM" id="SSF48726">
    <property type="entry name" value="Immunoglobulin"/>
    <property type="match status" value="1"/>
</dbReference>
<dbReference type="InterPro" id="IPR007110">
    <property type="entry name" value="Ig-like_dom"/>
</dbReference>
<dbReference type="Proteomes" id="UP000288216">
    <property type="component" value="Unassembled WGS sequence"/>
</dbReference>
<dbReference type="OrthoDB" id="6370831at2759"/>
<dbReference type="CDD" id="cd00098">
    <property type="entry name" value="IgC1"/>
    <property type="match status" value="1"/>
</dbReference>
<organism evidence="5 6">
    <name type="scientific">Scyliorhinus torazame</name>
    <name type="common">Cloudy catshark</name>
    <name type="synonym">Catulus torazame</name>
    <dbReference type="NCBI Taxonomy" id="75743"/>
    <lineage>
        <taxon>Eukaryota</taxon>
        <taxon>Metazoa</taxon>
        <taxon>Chordata</taxon>
        <taxon>Craniata</taxon>
        <taxon>Vertebrata</taxon>
        <taxon>Chondrichthyes</taxon>
        <taxon>Elasmobranchii</taxon>
        <taxon>Galeomorphii</taxon>
        <taxon>Galeoidea</taxon>
        <taxon>Carcharhiniformes</taxon>
        <taxon>Scyliorhinidae</taxon>
        <taxon>Scyliorhinus</taxon>
    </lineage>
</organism>
<evidence type="ECO:0000259" key="4">
    <source>
        <dbReference type="PROSITE" id="PS50835"/>
    </source>
</evidence>
<dbReference type="SMART" id="SM00407">
    <property type="entry name" value="IGc1"/>
    <property type="match status" value="1"/>
</dbReference>
<reference evidence="5 6" key="1">
    <citation type="journal article" date="2018" name="Nat. Ecol. Evol.">
        <title>Shark genomes provide insights into elasmobranch evolution and the origin of vertebrates.</title>
        <authorList>
            <person name="Hara Y"/>
            <person name="Yamaguchi K"/>
            <person name="Onimaru K"/>
            <person name="Kadota M"/>
            <person name="Koyanagi M"/>
            <person name="Keeley SD"/>
            <person name="Tatsumi K"/>
            <person name="Tanaka K"/>
            <person name="Motone F"/>
            <person name="Kageyama Y"/>
            <person name="Nozu R"/>
            <person name="Adachi N"/>
            <person name="Nishimura O"/>
            <person name="Nakagawa R"/>
            <person name="Tanegashima C"/>
            <person name="Kiyatake I"/>
            <person name="Matsumoto R"/>
            <person name="Murakumo K"/>
            <person name="Nishida K"/>
            <person name="Terakita A"/>
            <person name="Kuratani S"/>
            <person name="Sato K"/>
            <person name="Hyodo S Kuraku.S."/>
        </authorList>
    </citation>
    <scope>NUCLEOTIDE SEQUENCE [LARGE SCALE GENOMIC DNA]</scope>
</reference>
<sequence length="224" mass="24676">MPPARASLSSLRLKCRSADFYPKEYNLTWKKNGSDIVTGFITKQTTTKVGLYNVISTLDEKRAIGYSTVYTCLVHHPSISIPANASYAFVGQDFESKITIALITGYVTGAVAIAMLTVMILKGLRIIISNGTTRKPSGAIQHEDQDEQFTADNKLTYAELDLMSPRQTGKAKQREESTVYIETKHGSTDNKLTYATLTLTDSINTSKTKAKEVQLIYSTVKTSS</sequence>
<dbReference type="Gene3D" id="2.60.40.10">
    <property type="entry name" value="Immunoglobulins"/>
    <property type="match status" value="1"/>
</dbReference>
<feature type="domain" description="Ig-like" evidence="4">
    <location>
        <begin position="1"/>
        <end position="88"/>
    </location>
</feature>
<accession>A0A401NSW0</accession>
<keyword evidence="1" id="KW-1015">Disulfide bond</keyword>
<name>A0A401NSW0_SCYTO</name>
<keyword evidence="6" id="KW-1185">Reference proteome</keyword>
<comment type="caution">
    <text evidence="5">The sequence shown here is derived from an EMBL/GenBank/DDBJ whole genome shotgun (WGS) entry which is preliminary data.</text>
</comment>
<evidence type="ECO:0000256" key="2">
    <source>
        <dbReference type="ARBA" id="ARBA00023180"/>
    </source>
</evidence>
<dbReference type="PROSITE" id="PS50835">
    <property type="entry name" value="IG_LIKE"/>
    <property type="match status" value="1"/>
</dbReference>
<dbReference type="EMBL" id="BFAA01004059">
    <property type="protein sequence ID" value="GCB63939.1"/>
    <property type="molecule type" value="Genomic_DNA"/>
</dbReference>
<feature type="transmembrane region" description="Helical" evidence="3">
    <location>
        <begin position="98"/>
        <end position="121"/>
    </location>
</feature>
<dbReference type="InterPro" id="IPR013783">
    <property type="entry name" value="Ig-like_fold"/>
</dbReference>
<dbReference type="Pfam" id="PF07654">
    <property type="entry name" value="C1-set"/>
    <property type="match status" value="1"/>
</dbReference>
<evidence type="ECO:0000256" key="1">
    <source>
        <dbReference type="ARBA" id="ARBA00023157"/>
    </source>
</evidence>
<proteinExistence type="predicted"/>